<evidence type="ECO:0000313" key="3">
    <source>
        <dbReference type="Proteomes" id="UP001595843"/>
    </source>
</evidence>
<keyword evidence="1" id="KW-1133">Transmembrane helix</keyword>
<keyword evidence="1" id="KW-0812">Transmembrane</keyword>
<accession>A0ABV8JCV8</accession>
<protein>
    <recommendedName>
        <fullName evidence="4">Protein-export membrane protein SecG</fullName>
    </recommendedName>
</protein>
<comment type="caution">
    <text evidence="2">The sequence shown here is derived from an EMBL/GenBank/DDBJ whole genome shotgun (WGS) entry which is preliminary data.</text>
</comment>
<evidence type="ECO:0000313" key="2">
    <source>
        <dbReference type="EMBL" id="MFC4076772.1"/>
    </source>
</evidence>
<dbReference type="RefSeq" id="WP_380704016.1">
    <property type="nucleotide sequence ID" value="NZ_JBHSAP010000009.1"/>
</dbReference>
<reference evidence="3" key="1">
    <citation type="journal article" date="2019" name="Int. J. Syst. Evol. Microbiol.">
        <title>The Global Catalogue of Microorganisms (GCM) 10K type strain sequencing project: providing services to taxonomists for standard genome sequencing and annotation.</title>
        <authorList>
            <consortium name="The Broad Institute Genomics Platform"/>
            <consortium name="The Broad Institute Genome Sequencing Center for Infectious Disease"/>
            <person name="Wu L."/>
            <person name="Ma J."/>
        </authorList>
    </citation>
    <scope>NUCLEOTIDE SEQUENCE [LARGE SCALE GENOMIC DNA]</scope>
    <source>
        <strain evidence="3">IBRC-M 10813</strain>
    </source>
</reference>
<dbReference type="Proteomes" id="UP001595843">
    <property type="component" value="Unassembled WGS sequence"/>
</dbReference>
<keyword evidence="3" id="KW-1185">Reference proteome</keyword>
<feature type="transmembrane region" description="Helical" evidence="1">
    <location>
        <begin position="51"/>
        <end position="71"/>
    </location>
</feature>
<name>A0ABV8JCV8_9BACL</name>
<evidence type="ECO:0008006" key="4">
    <source>
        <dbReference type="Google" id="ProtNLM"/>
    </source>
</evidence>
<feature type="transmembrane region" description="Helical" evidence="1">
    <location>
        <begin position="6"/>
        <end position="30"/>
    </location>
</feature>
<gene>
    <name evidence="2" type="ORF">ACFOUO_08110</name>
</gene>
<keyword evidence="1" id="KW-0472">Membrane</keyword>
<proteinExistence type="predicted"/>
<sequence>MQTLSWVLGIIGALMLFASMGAMGNPGGSYRDAHVEGMKGREQKRVDRKRSTVWLIGGLILIGASICLGTFS</sequence>
<organism evidence="2 3">
    <name type="scientific">Salinithrix halophila</name>
    <dbReference type="NCBI Taxonomy" id="1485204"/>
    <lineage>
        <taxon>Bacteria</taxon>
        <taxon>Bacillati</taxon>
        <taxon>Bacillota</taxon>
        <taxon>Bacilli</taxon>
        <taxon>Bacillales</taxon>
        <taxon>Thermoactinomycetaceae</taxon>
        <taxon>Salinithrix</taxon>
    </lineage>
</organism>
<dbReference type="EMBL" id="JBHSAP010000009">
    <property type="protein sequence ID" value="MFC4076772.1"/>
    <property type="molecule type" value="Genomic_DNA"/>
</dbReference>
<evidence type="ECO:0000256" key="1">
    <source>
        <dbReference type="SAM" id="Phobius"/>
    </source>
</evidence>